<comment type="caution">
    <text evidence="1">The sequence shown here is derived from an EMBL/GenBank/DDBJ whole genome shotgun (WGS) entry which is preliminary data.</text>
</comment>
<proteinExistence type="predicted"/>
<reference evidence="1 2" key="1">
    <citation type="submission" date="2019-05" db="EMBL/GenBank/DDBJ databases">
        <title>Genomes sequences of two Nocardia cyriacigeorgica environmental isolates, type strains Nocardia asteroides ATCC 19247 and Nocardia cyriacigeorgica DSM 44484.</title>
        <authorList>
            <person name="Vautrin F."/>
            <person name="Bergeron E."/>
            <person name="Dubost A."/>
            <person name="Abrouk D."/>
            <person name="Rodriguez Nava V."/>
            <person name="Pujic P."/>
        </authorList>
    </citation>
    <scope>NUCLEOTIDE SEQUENCE [LARGE SCALE GENOMIC DNA]</scope>
    <source>
        <strain evidence="1 2">EML 1456</strain>
    </source>
</reference>
<evidence type="ECO:0000313" key="2">
    <source>
        <dbReference type="Proteomes" id="UP000308349"/>
    </source>
</evidence>
<dbReference type="AlphaFoldDB" id="A0A5R8P5P2"/>
<sequence>MSSEDPGSIRDTPEYKKIQTDERFLSWLRMQDAAMDIEFTVFDVPELSGHMYTREGLVIAENEILTRYANLREMFSEQNYKTGMRFVYYIGETFRRAIEGKWVALPPDPPQRPGPKSMVEVEFQSSFYDPQHMIGLALGRRTGTEISWIFDRAIKRHAKWVADGRPARNY</sequence>
<accession>A0A5R8P5P2</accession>
<organism evidence="1 2">
    <name type="scientific">Nocardia cyriacigeorgica</name>
    <dbReference type="NCBI Taxonomy" id="135487"/>
    <lineage>
        <taxon>Bacteria</taxon>
        <taxon>Bacillati</taxon>
        <taxon>Actinomycetota</taxon>
        <taxon>Actinomycetes</taxon>
        <taxon>Mycobacteriales</taxon>
        <taxon>Nocardiaceae</taxon>
        <taxon>Nocardia</taxon>
    </lineage>
</organism>
<dbReference type="Proteomes" id="UP000308349">
    <property type="component" value="Unassembled WGS sequence"/>
</dbReference>
<evidence type="ECO:0000313" key="1">
    <source>
        <dbReference type="EMBL" id="TLF96637.1"/>
    </source>
</evidence>
<gene>
    <name evidence="1" type="ORF">FEK35_28215</name>
</gene>
<dbReference type="OrthoDB" id="4553508at2"/>
<protein>
    <submittedName>
        <fullName evidence="1">Uncharacterized protein</fullName>
    </submittedName>
</protein>
<name>A0A5R8P5P2_9NOCA</name>
<dbReference type="EMBL" id="VBUU01000043">
    <property type="protein sequence ID" value="TLF96637.1"/>
    <property type="molecule type" value="Genomic_DNA"/>
</dbReference>
<dbReference type="RefSeq" id="WP_138458784.1">
    <property type="nucleotide sequence ID" value="NZ_VBUU01000043.1"/>
</dbReference>